<name>A0A1L6ZLP0_BACIA</name>
<dbReference type="RefSeq" id="WP_075623137.1">
    <property type="nucleotide sequence ID" value="NZ_CP015607.1"/>
</dbReference>
<dbReference type="EMBL" id="CP015607">
    <property type="protein sequence ID" value="APT47382.1"/>
    <property type="molecule type" value="Genomic_DNA"/>
</dbReference>
<organism evidence="1 2">
    <name type="scientific">Bacillus safensis</name>
    <dbReference type="NCBI Taxonomy" id="561879"/>
    <lineage>
        <taxon>Bacteria</taxon>
        <taxon>Bacillati</taxon>
        <taxon>Bacillota</taxon>
        <taxon>Bacilli</taxon>
        <taxon>Bacillales</taxon>
        <taxon>Bacillaceae</taxon>
        <taxon>Bacillus</taxon>
    </lineage>
</organism>
<evidence type="ECO:0000313" key="1">
    <source>
        <dbReference type="EMBL" id="APT47382.1"/>
    </source>
</evidence>
<dbReference type="AlphaFoldDB" id="A0A1L6ZLP0"/>
<accession>A0A1L6ZLP0</accession>
<protein>
    <submittedName>
        <fullName evidence="1">Structural protein</fullName>
    </submittedName>
</protein>
<dbReference type="Proteomes" id="UP000185426">
    <property type="component" value="Chromosome"/>
</dbReference>
<reference evidence="1 2" key="1">
    <citation type="submission" date="2016-05" db="EMBL/GenBank/DDBJ databases">
        <title>Complete Genome and Methylome Analysis of Psychrotrophic Bacterial Isolates from Antarctic Lake Untersee.</title>
        <authorList>
            <person name="Fomenkov A."/>
            <person name="Akimov V.N."/>
            <person name="Vasilyeva L.V."/>
            <person name="Andersen D."/>
            <person name="Vincze T."/>
            <person name="Roberts R.J."/>
        </authorList>
    </citation>
    <scope>NUCLEOTIDE SEQUENCE [LARGE SCALE GENOMIC DNA]</scope>
    <source>
        <strain evidence="1 2">U14-5</strain>
    </source>
</reference>
<evidence type="ECO:0000313" key="2">
    <source>
        <dbReference type="Proteomes" id="UP000185426"/>
    </source>
</evidence>
<gene>
    <name evidence="1" type="ORF">BSA145_16810</name>
</gene>
<sequence>MASGFGVSVNPTKANHKIGEDKVVRIAVQNHNDFSAGPNLIPQRKVSGKWETIKTNSPNPLNPGEKLYDQFVIKESFGNKKGTYRFRVDVERYDKKGNHVATLGTFYTSEFYVK</sequence>
<proteinExistence type="predicted"/>